<feature type="compositionally biased region" description="Basic and acidic residues" evidence="1">
    <location>
        <begin position="29"/>
        <end position="42"/>
    </location>
</feature>
<feature type="compositionally biased region" description="Polar residues" evidence="1">
    <location>
        <begin position="221"/>
        <end position="234"/>
    </location>
</feature>
<reference evidence="3" key="1">
    <citation type="journal article" date="2014" name="Proc. Natl. Acad. Sci. U.S.A.">
        <title>Extensive sampling of basidiomycete genomes demonstrates inadequacy of the white-rot/brown-rot paradigm for wood decay fungi.</title>
        <authorList>
            <person name="Riley R."/>
            <person name="Salamov A.A."/>
            <person name="Brown D.W."/>
            <person name="Nagy L.G."/>
            <person name="Floudas D."/>
            <person name="Held B.W."/>
            <person name="Levasseur A."/>
            <person name="Lombard V."/>
            <person name="Morin E."/>
            <person name="Otillar R."/>
            <person name="Lindquist E.A."/>
            <person name="Sun H."/>
            <person name="LaButti K.M."/>
            <person name="Schmutz J."/>
            <person name="Jabbour D."/>
            <person name="Luo H."/>
            <person name="Baker S.E."/>
            <person name="Pisabarro A.G."/>
            <person name="Walton J.D."/>
            <person name="Blanchette R.A."/>
            <person name="Henrissat B."/>
            <person name="Martin F."/>
            <person name="Cullen D."/>
            <person name="Hibbett D.S."/>
            <person name="Grigoriev I.V."/>
        </authorList>
    </citation>
    <scope>NUCLEOTIDE SEQUENCE [LARGE SCALE GENOMIC DNA]</scope>
    <source>
        <strain evidence="3">FD-172 SS1</strain>
    </source>
</reference>
<name>A0A067N1P9_BOTB1</name>
<organism evidence="2 3">
    <name type="scientific">Botryobasidium botryosum (strain FD-172 SS1)</name>
    <dbReference type="NCBI Taxonomy" id="930990"/>
    <lineage>
        <taxon>Eukaryota</taxon>
        <taxon>Fungi</taxon>
        <taxon>Dikarya</taxon>
        <taxon>Basidiomycota</taxon>
        <taxon>Agaricomycotina</taxon>
        <taxon>Agaricomycetes</taxon>
        <taxon>Cantharellales</taxon>
        <taxon>Botryobasidiaceae</taxon>
        <taxon>Botryobasidium</taxon>
    </lineage>
</organism>
<feature type="region of interest" description="Disordered" evidence="1">
    <location>
        <begin position="114"/>
        <end position="133"/>
    </location>
</feature>
<evidence type="ECO:0000313" key="3">
    <source>
        <dbReference type="Proteomes" id="UP000027195"/>
    </source>
</evidence>
<feature type="compositionally biased region" description="Basic residues" evidence="1">
    <location>
        <begin position="43"/>
        <end position="56"/>
    </location>
</feature>
<protein>
    <submittedName>
        <fullName evidence="2">Uncharacterized protein</fullName>
    </submittedName>
</protein>
<keyword evidence="3" id="KW-1185">Reference proteome</keyword>
<evidence type="ECO:0000313" key="2">
    <source>
        <dbReference type="EMBL" id="KDQ17711.1"/>
    </source>
</evidence>
<gene>
    <name evidence="2" type="ORF">BOTBODRAFT_581009</name>
</gene>
<proteinExistence type="predicted"/>
<dbReference type="Proteomes" id="UP000027195">
    <property type="component" value="Unassembled WGS sequence"/>
</dbReference>
<dbReference type="InParanoid" id="A0A067N1P9"/>
<sequence length="253" mass="27303">MKHGTEYIICVTCMLWTPKPKKLRDAQKVRWTEEEKETEVRKEKKRWNSRGWRKRRDGITITDPEPYDRPRSPYHRHTGAASPVPRSETPPMTMTLALTTTSTLTSTRTRVMMTTPLDPDPIPKPAAPDGDGVGEGVECESGENGGCVGAGAGKTSTSVISTSTPTAQTLPPCCCPAAVGRYPGEYHRRRRRSCYHGPGADGAAGDAAAEVDVTAVATVTPRSSRAFSATGACTSQPRPSNPPWPAPSETRAV</sequence>
<dbReference type="HOGENOM" id="CLU_1098347_0_0_1"/>
<dbReference type="AlphaFoldDB" id="A0A067N1P9"/>
<accession>A0A067N1P9</accession>
<dbReference type="EMBL" id="KL198023">
    <property type="protein sequence ID" value="KDQ17711.1"/>
    <property type="molecule type" value="Genomic_DNA"/>
</dbReference>
<evidence type="ECO:0000256" key="1">
    <source>
        <dbReference type="SAM" id="MobiDB-lite"/>
    </source>
</evidence>
<feature type="region of interest" description="Disordered" evidence="1">
    <location>
        <begin position="221"/>
        <end position="253"/>
    </location>
</feature>
<feature type="region of interest" description="Disordered" evidence="1">
    <location>
        <begin position="29"/>
        <end position="91"/>
    </location>
</feature>